<dbReference type="OrthoDB" id="1272742at2"/>
<proteinExistence type="predicted"/>
<feature type="chain" id="PRO_5022236201" evidence="1">
    <location>
        <begin position="19"/>
        <end position="146"/>
    </location>
</feature>
<protein>
    <submittedName>
        <fullName evidence="2">Uncharacterized protein</fullName>
    </submittedName>
</protein>
<feature type="signal peptide" evidence="1">
    <location>
        <begin position="1"/>
        <end position="18"/>
    </location>
</feature>
<sequence>MKKLFYSFLLLSSATLFAQKNASTRFAVANDVVGTVDMFNSTNLKGFVQSSRTFKSAAELPQNLKKFNAIAGNGLVEYKLKPGLGALDRLPLSDLNAQYNLEKNTPVLIDGYEFADTDMKVFGDLLIDVQVVDNKGSKAVSITTKK</sequence>
<evidence type="ECO:0000313" key="2">
    <source>
        <dbReference type="EMBL" id="GEN76740.1"/>
    </source>
</evidence>
<keyword evidence="3" id="KW-1185">Reference proteome</keyword>
<evidence type="ECO:0000313" key="3">
    <source>
        <dbReference type="Proteomes" id="UP000321863"/>
    </source>
</evidence>
<evidence type="ECO:0000256" key="1">
    <source>
        <dbReference type="SAM" id="SignalP"/>
    </source>
</evidence>
<comment type="caution">
    <text evidence="2">The sequence shown here is derived from an EMBL/GenBank/DDBJ whole genome shotgun (WGS) entry which is preliminary data.</text>
</comment>
<keyword evidence="1" id="KW-0732">Signal</keyword>
<name>A0A511YNI1_9FLAO</name>
<reference evidence="2 3" key="1">
    <citation type="submission" date="2019-07" db="EMBL/GenBank/DDBJ databases">
        <title>Whole genome shotgun sequence of Chryseobacterium hagamense NBRC 105253.</title>
        <authorList>
            <person name="Hosoyama A."/>
            <person name="Uohara A."/>
            <person name="Ohji S."/>
            <person name="Ichikawa N."/>
        </authorList>
    </citation>
    <scope>NUCLEOTIDE SEQUENCE [LARGE SCALE GENOMIC DNA]</scope>
    <source>
        <strain evidence="2 3">NBRC 105253</strain>
    </source>
</reference>
<dbReference type="RefSeq" id="WP_146941827.1">
    <property type="nucleotide sequence ID" value="NZ_BJYJ01000013.1"/>
</dbReference>
<accession>A0A511YNI1</accession>
<dbReference type="AlphaFoldDB" id="A0A511YNI1"/>
<gene>
    <name evidence="2" type="ORF">CHA01nite_24800</name>
</gene>
<dbReference type="EMBL" id="BJYJ01000013">
    <property type="protein sequence ID" value="GEN76740.1"/>
    <property type="molecule type" value="Genomic_DNA"/>
</dbReference>
<dbReference type="Proteomes" id="UP000321863">
    <property type="component" value="Unassembled WGS sequence"/>
</dbReference>
<organism evidence="2 3">
    <name type="scientific">Chryseobacterium hagamense</name>
    <dbReference type="NCBI Taxonomy" id="395935"/>
    <lineage>
        <taxon>Bacteria</taxon>
        <taxon>Pseudomonadati</taxon>
        <taxon>Bacteroidota</taxon>
        <taxon>Flavobacteriia</taxon>
        <taxon>Flavobacteriales</taxon>
        <taxon>Weeksellaceae</taxon>
        <taxon>Chryseobacterium group</taxon>
        <taxon>Chryseobacterium</taxon>
    </lineage>
</organism>